<evidence type="ECO:0000313" key="1">
    <source>
        <dbReference type="EMBL" id="KAF5815230.1"/>
    </source>
</evidence>
<reference evidence="1" key="2">
    <citation type="submission" date="2020-06" db="EMBL/GenBank/DDBJ databases">
        <title>Helianthus annuus Genome sequencing and assembly Release 2.</title>
        <authorList>
            <person name="Gouzy J."/>
            <person name="Langlade N."/>
            <person name="Munos S."/>
        </authorList>
    </citation>
    <scope>NUCLEOTIDE SEQUENCE</scope>
    <source>
        <tissue evidence="1">Leaves</tissue>
    </source>
</reference>
<sequence length="48" mass="5781">MTQILINKYHSREKEHAQTIQQTCLAVKQYLWVLHDGFFTEIFIKNTN</sequence>
<dbReference type="EMBL" id="MNCJ02000318">
    <property type="protein sequence ID" value="KAF5815230.1"/>
    <property type="molecule type" value="Genomic_DNA"/>
</dbReference>
<name>A0A9K3JIQ6_HELAN</name>
<proteinExistence type="predicted"/>
<accession>A0A9K3JIQ6</accession>
<dbReference type="Gramene" id="mRNA:HanXRQr2_Chr03g0120761">
    <property type="protein sequence ID" value="mRNA:HanXRQr2_Chr03g0120761"/>
    <property type="gene ID" value="HanXRQr2_Chr03g0120761"/>
</dbReference>
<organism evidence="1 2">
    <name type="scientific">Helianthus annuus</name>
    <name type="common">Common sunflower</name>
    <dbReference type="NCBI Taxonomy" id="4232"/>
    <lineage>
        <taxon>Eukaryota</taxon>
        <taxon>Viridiplantae</taxon>
        <taxon>Streptophyta</taxon>
        <taxon>Embryophyta</taxon>
        <taxon>Tracheophyta</taxon>
        <taxon>Spermatophyta</taxon>
        <taxon>Magnoliopsida</taxon>
        <taxon>eudicotyledons</taxon>
        <taxon>Gunneridae</taxon>
        <taxon>Pentapetalae</taxon>
        <taxon>asterids</taxon>
        <taxon>campanulids</taxon>
        <taxon>Asterales</taxon>
        <taxon>Asteraceae</taxon>
        <taxon>Asteroideae</taxon>
        <taxon>Heliantheae alliance</taxon>
        <taxon>Heliantheae</taxon>
        <taxon>Helianthus</taxon>
    </lineage>
</organism>
<evidence type="ECO:0000313" key="2">
    <source>
        <dbReference type="Proteomes" id="UP000215914"/>
    </source>
</evidence>
<keyword evidence="2" id="KW-1185">Reference proteome</keyword>
<reference evidence="1" key="1">
    <citation type="journal article" date="2017" name="Nature">
        <title>The sunflower genome provides insights into oil metabolism, flowering and Asterid evolution.</title>
        <authorList>
            <person name="Badouin H."/>
            <person name="Gouzy J."/>
            <person name="Grassa C.J."/>
            <person name="Murat F."/>
            <person name="Staton S.E."/>
            <person name="Cottret L."/>
            <person name="Lelandais-Briere C."/>
            <person name="Owens G.L."/>
            <person name="Carrere S."/>
            <person name="Mayjonade B."/>
            <person name="Legrand L."/>
            <person name="Gill N."/>
            <person name="Kane N.C."/>
            <person name="Bowers J.E."/>
            <person name="Hubner S."/>
            <person name="Bellec A."/>
            <person name="Berard A."/>
            <person name="Berges H."/>
            <person name="Blanchet N."/>
            <person name="Boniface M.C."/>
            <person name="Brunel D."/>
            <person name="Catrice O."/>
            <person name="Chaidir N."/>
            <person name="Claudel C."/>
            <person name="Donnadieu C."/>
            <person name="Faraut T."/>
            <person name="Fievet G."/>
            <person name="Helmstetter N."/>
            <person name="King M."/>
            <person name="Knapp S.J."/>
            <person name="Lai Z."/>
            <person name="Le Paslier M.C."/>
            <person name="Lippi Y."/>
            <person name="Lorenzon L."/>
            <person name="Mandel J.R."/>
            <person name="Marage G."/>
            <person name="Marchand G."/>
            <person name="Marquand E."/>
            <person name="Bret-Mestries E."/>
            <person name="Morien E."/>
            <person name="Nambeesan S."/>
            <person name="Nguyen T."/>
            <person name="Pegot-Espagnet P."/>
            <person name="Pouilly N."/>
            <person name="Raftis F."/>
            <person name="Sallet E."/>
            <person name="Schiex T."/>
            <person name="Thomas J."/>
            <person name="Vandecasteele C."/>
            <person name="Vares D."/>
            <person name="Vear F."/>
            <person name="Vautrin S."/>
            <person name="Crespi M."/>
            <person name="Mangin B."/>
            <person name="Burke J.M."/>
            <person name="Salse J."/>
            <person name="Munos S."/>
            <person name="Vincourt P."/>
            <person name="Rieseberg L.H."/>
            <person name="Langlade N.B."/>
        </authorList>
    </citation>
    <scope>NUCLEOTIDE SEQUENCE</scope>
    <source>
        <tissue evidence="1">Leaves</tissue>
    </source>
</reference>
<gene>
    <name evidence="1" type="ORF">HanXRQr2_Chr03g0120761</name>
</gene>
<comment type="caution">
    <text evidence="1">The sequence shown here is derived from an EMBL/GenBank/DDBJ whole genome shotgun (WGS) entry which is preliminary data.</text>
</comment>
<protein>
    <submittedName>
        <fullName evidence="1">Uncharacterized protein</fullName>
    </submittedName>
</protein>
<dbReference type="Proteomes" id="UP000215914">
    <property type="component" value="Unassembled WGS sequence"/>
</dbReference>
<dbReference type="AlphaFoldDB" id="A0A9K3JIQ6"/>